<dbReference type="SUPFAM" id="SSF52374">
    <property type="entry name" value="Nucleotidylyl transferase"/>
    <property type="match status" value="1"/>
</dbReference>
<dbReference type="STRING" id="28085.Lcin_0681"/>
<reference evidence="9 11" key="1">
    <citation type="submission" date="2015-11" db="EMBL/GenBank/DDBJ databases">
        <title>Genomic analysis of 38 Legionella species identifies large and diverse effector repertoires.</title>
        <authorList>
            <person name="Burstein D."/>
            <person name="Amaro F."/>
            <person name="Zusman T."/>
            <person name="Lifshitz Z."/>
            <person name="Cohen O."/>
            <person name="Gilbert J.A."/>
            <person name="Pupko T."/>
            <person name="Shuman H.A."/>
            <person name="Segal G."/>
        </authorList>
    </citation>
    <scope>NUCLEOTIDE SEQUENCE [LARGE SCALE GENOMIC DNA]</scope>
    <source>
        <strain evidence="9 11">CDC#72-OH-14</strain>
    </source>
</reference>
<dbReference type="Proteomes" id="UP000054854">
    <property type="component" value="Unassembled WGS sequence"/>
</dbReference>
<keyword evidence="8" id="KW-0963">Cytoplasm</keyword>
<proteinExistence type="inferred from homology"/>
<dbReference type="PANTHER" id="PTHR21299:SF1">
    <property type="entry name" value="PANTOATE--BETA-ALANINE LIGASE"/>
    <property type="match status" value="1"/>
</dbReference>
<feature type="binding site" evidence="8">
    <location>
        <begin position="183"/>
        <end position="186"/>
    </location>
    <ligand>
        <name>ATP</name>
        <dbReference type="ChEBI" id="CHEBI:30616"/>
    </ligand>
</feature>
<dbReference type="EMBL" id="LNXX01000007">
    <property type="protein sequence ID" value="KTC91902.1"/>
    <property type="molecule type" value="Genomic_DNA"/>
</dbReference>
<dbReference type="Pfam" id="PF02569">
    <property type="entry name" value="Pantoate_ligase"/>
    <property type="match status" value="1"/>
</dbReference>
<comment type="subunit">
    <text evidence="8">Homodimer.</text>
</comment>
<keyword evidence="4 8" id="KW-0566">Pantothenate biosynthesis</keyword>
<dbReference type="UniPathway" id="UPA00028">
    <property type="reaction ID" value="UER00005"/>
</dbReference>
<comment type="pathway">
    <text evidence="1 8">Cofactor biosynthesis; (R)-pantothenate biosynthesis; (R)-pantothenate from (R)-pantoate and beta-alanine: step 1/1.</text>
</comment>
<evidence type="ECO:0000256" key="5">
    <source>
        <dbReference type="ARBA" id="ARBA00022741"/>
    </source>
</evidence>
<comment type="function">
    <text evidence="8">Catalyzes the condensation of pantoate with beta-alanine in an ATP-dependent reaction via a pantoyl-adenylate intermediate.</text>
</comment>
<dbReference type="HAMAP" id="MF_00158">
    <property type="entry name" value="PanC"/>
    <property type="match status" value="1"/>
</dbReference>
<dbReference type="GO" id="GO:0005829">
    <property type="term" value="C:cytosol"/>
    <property type="evidence" value="ECO:0007669"/>
    <property type="project" value="TreeGrafter"/>
</dbReference>
<keyword evidence="3 8" id="KW-0436">Ligase</keyword>
<evidence type="ECO:0000256" key="7">
    <source>
        <dbReference type="ARBA" id="ARBA00048258"/>
    </source>
</evidence>
<dbReference type="Gene3D" id="3.40.50.620">
    <property type="entry name" value="HUPs"/>
    <property type="match status" value="1"/>
</dbReference>
<feature type="binding site" evidence="8">
    <location>
        <position position="60"/>
    </location>
    <ligand>
        <name>beta-alanine</name>
        <dbReference type="ChEBI" id="CHEBI:57966"/>
    </ligand>
</feature>
<dbReference type="GO" id="GO:0004592">
    <property type="term" value="F:pantoate-beta-alanine ligase activity"/>
    <property type="evidence" value="ECO:0007669"/>
    <property type="project" value="UniProtKB-UniRule"/>
</dbReference>
<name>A0A378IF11_9GAMM</name>
<dbReference type="GO" id="GO:0015940">
    <property type="term" value="P:pantothenate biosynthetic process"/>
    <property type="evidence" value="ECO:0007669"/>
    <property type="project" value="UniProtKB-UniRule"/>
</dbReference>
<dbReference type="RefSeq" id="WP_058463909.1">
    <property type="nucleotide sequence ID" value="NZ_CAAAHQ010000009.1"/>
</dbReference>
<keyword evidence="5 8" id="KW-0547">Nucleotide-binding</keyword>
<comment type="subcellular location">
    <subcellularLocation>
        <location evidence="8">Cytoplasm</location>
    </subcellularLocation>
</comment>
<reference evidence="10 12" key="2">
    <citation type="submission" date="2018-06" db="EMBL/GenBank/DDBJ databases">
        <authorList>
            <consortium name="Pathogen Informatics"/>
            <person name="Doyle S."/>
        </authorList>
    </citation>
    <scope>NUCLEOTIDE SEQUENCE [LARGE SCALE GENOMIC DNA]</scope>
    <source>
        <strain evidence="10 12">NCTC12438</strain>
    </source>
</reference>
<evidence type="ECO:0000313" key="12">
    <source>
        <dbReference type="Proteomes" id="UP000255316"/>
    </source>
</evidence>
<evidence type="ECO:0000256" key="8">
    <source>
        <dbReference type="HAMAP-Rule" id="MF_00158"/>
    </source>
</evidence>
<feature type="binding site" evidence="8">
    <location>
        <position position="152"/>
    </location>
    <ligand>
        <name>(R)-pantoate</name>
        <dbReference type="ChEBI" id="CHEBI:15980"/>
    </ligand>
</feature>
<evidence type="ECO:0000256" key="2">
    <source>
        <dbReference type="ARBA" id="ARBA00009256"/>
    </source>
</evidence>
<feature type="binding site" evidence="8">
    <location>
        <position position="60"/>
    </location>
    <ligand>
        <name>(R)-pantoate</name>
        <dbReference type="ChEBI" id="CHEBI:15980"/>
    </ligand>
</feature>
<sequence length="256" mass="29545">MQIFHNLEEWMTFRKTLSTELTLGFAPTMGNLHAGHTSLFLASQKENHYTASSLFINPTQFNQAEDFKLYPRTLEADVKIMEDSGVDFCILPDDKAMYADGYNYQVHEHQLCQLMEGKHRPGHFNGVLTVVIKLLNLVKPHRAYFGEKDYQQYQLIQGMAKAFFLDTEIKVCSTLREPSGLAYSSRNNRLSKEQKTTAEKFAALFQQKDKSCTQIIEELTQKNIVVEYVEEHQGRRYAAVRIGDIRLIDNYTITNE</sequence>
<accession>A0A378IF11</accession>
<keyword evidence="11" id="KW-1185">Reference proteome</keyword>
<protein>
    <recommendedName>
        <fullName evidence="8">Pantothenate synthetase</fullName>
        <shortName evidence="8">PS</shortName>
        <ecNumber evidence="8">6.3.2.1</ecNumber>
    </recommendedName>
    <alternativeName>
        <fullName evidence="8">Pantoate--beta-alanine ligase</fullName>
    </alternativeName>
    <alternativeName>
        <fullName evidence="8">Pantoate-activating enzyme</fullName>
    </alternativeName>
</protein>
<dbReference type="GO" id="GO:0005524">
    <property type="term" value="F:ATP binding"/>
    <property type="evidence" value="ECO:0007669"/>
    <property type="project" value="UniProtKB-KW"/>
</dbReference>
<comment type="catalytic activity">
    <reaction evidence="7 8">
        <text>(R)-pantoate + beta-alanine + ATP = (R)-pantothenate + AMP + diphosphate + H(+)</text>
        <dbReference type="Rhea" id="RHEA:10912"/>
        <dbReference type="ChEBI" id="CHEBI:15378"/>
        <dbReference type="ChEBI" id="CHEBI:15980"/>
        <dbReference type="ChEBI" id="CHEBI:29032"/>
        <dbReference type="ChEBI" id="CHEBI:30616"/>
        <dbReference type="ChEBI" id="CHEBI:33019"/>
        <dbReference type="ChEBI" id="CHEBI:57966"/>
        <dbReference type="ChEBI" id="CHEBI:456215"/>
        <dbReference type="EC" id="6.3.2.1"/>
    </reaction>
</comment>
<dbReference type="InterPro" id="IPR042176">
    <property type="entry name" value="Pantoate_ligase_C"/>
</dbReference>
<dbReference type="InterPro" id="IPR003721">
    <property type="entry name" value="Pantoate_ligase"/>
</dbReference>
<dbReference type="AlphaFoldDB" id="A0A378IF11"/>
<evidence type="ECO:0000313" key="10">
    <source>
        <dbReference type="EMBL" id="STX33797.1"/>
    </source>
</evidence>
<organism evidence="10 12">
    <name type="scientific">Legionella cincinnatiensis</name>
    <dbReference type="NCBI Taxonomy" id="28085"/>
    <lineage>
        <taxon>Bacteria</taxon>
        <taxon>Pseudomonadati</taxon>
        <taxon>Pseudomonadota</taxon>
        <taxon>Gammaproteobacteria</taxon>
        <taxon>Legionellales</taxon>
        <taxon>Legionellaceae</taxon>
        <taxon>Legionella</taxon>
    </lineage>
</organism>
<keyword evidence="6 8" id="KW-0067">ATP-binding</keyword>
<dbReference type="EC" id="6.3.2.1" evidence="8"/>
<evidence type="ECO:0000313" key="11">
    <source>
        <dbReference type="Proteomes" id="UP000054854"/>
    </source>
</evidence>
<dbReference type="OrthoDB" id="9773087at2"/>
<feature type="binding site" evidence="8">
    <location>
        <position position="175"/>
    </location>
    <ligand>
        <name>ATP</name>
        <dbReference type="ChEBI" id="CHEBI:30616"/>
    </ligand>
</feature>
<comment type="miscellaneous">
    <text evidence="8">The reaction proceeds by a bi uni uni bi ping pong mechanism.</text>
</comment>
<comment type="similarity">
    <text evidence="2 8">Belongs to the pantothenate synthetase family.</text>
</comment>
<evidence type="ECO:0000256" key="4">
    <source>
        <dbReference type="ARBA" id="ARBA00022655"/>
    </source>
</evidence>
<dbReference type="Gene3D" id="3.30.1300.10">
    <property type="entry name" value="Pantoate-beta-alanine ligase, C-terminal domain"/>
    <property type="match status" value="1"/>
</dbReference>
<dbReference type="InterPro" id="IPR014729">
    <property type="entry name" value="Rossmann-like_a/b/a_fold"/>
</dbReference>
<feature type="active site" description="Proton donor" evidence="8">
    <location>
        <position position="36"/>
    </location>
</feature>
<feature type="binding site" evidence="8">
    <location>
        <begin position="29"/>
        <end position="36"/>
    </location>
    <ligand>
        <name>ATP</name>
        <dbReference type="ChEBI" id="CHEBI:30616"/>
    </ligand>
</feature>
<evidence type="ECO:0000313" key="9">
    <source>
        <dbReference type="EMBL" id="KTC91902.1"/>
    </source>
</evidence>
<gene>
    <name evidence="8 10" type="primary">panC</name>
    <name evidence="9" type="ORF">Lcin_0681</name>
    <name evidence="10" type="ORF">NCTC12438_00376</name>
</gene>
<dbReference type="PANTHER" id="PTHR21299">
    <property type="entry name" value="CYTIDYLATE KINASE/PANTOATE-BETA-ALANINE LIGASE"/>
    <property type="match status" value="1"/>
</dbReference>
<dbReference type="EMBL" id="UGNX01000001">
    <property type="protein sequence ID" value="STX33797.1"/>
    <property type="molecule type" value="Genomic_DNA"/>
</dbReference>
<evidence type="ECO:0000256" key="3">
    <source>
        <dbReference type="ARBA" id="ARBA00022598"/>
    </source>
</evidence>
<dbReference type="NCBIfam" id="TIGR00018">
    <property type="entry name" value="panC"/>
    <property type="match status" value="1"/>
</dbReference>
<evidence type="ECO:0000256" key="1">
    <source>
        <dbReference type="ARBA" id="ARBA00004990"/>
    </source>
</evidence>
<evidence type="ECO:0000256" key="6">
    <source>
        <dbReference type="ARBA" id="ARBA00022840"/>
    </source>
</evidence>
<feature type="binding site" evidence="8">
    <location>
        <begin position="146"/>
        <end position="149"/>
    </location>
    <ligand>
        <name>ATP</name>
        <dbReference type="ChEBI" id="CHEBI:30616"/>
    </ligand>
</feature>
<dbReference type="Proteomes" id="UP000255316">
    <property type="component" value="Unassembled WGS sequence"/>
</dbReference>